<evidence type="ECO:0000313" key="2">
    <source>
        <dbReference type="EMBL" id="MDT0427250.1"/>
    </source>
</evidence>
<sequence>MSGWVWTALALYLGWAGFAFGVRAAVQRRRTGDAGFRGISGRPDEASWWAGVLFVTALLGGTAAPVAALTGLPTAGHAAVQ</sequence>
<keyword evidence="3" id="KW-1185">Reference proteome</keyword>
<keyword evidence="1" id="KW-0812">Transmembrane</keyword>
<protein>
    <submittedName>
        <fullName evidence="2">Uncharacterized protein</fullName>
    </submittedName>
</protein>
<name>A0ABU2REH7_9ACTN</name>
<dbReference type="RefSeq" id="WP_228126032.1">
    <property type="nucleotide sequence ID" value="NZ_JAVREX010000002.1"/>
</dbReference>
<dbReference type="Proteomes" id="UP001183777">
    <property type="component" value="Unassembled WGS sequence"/>
</dbReference>
<feature type="transmembrane region" description="Helical" evidence="1">
    <location>
        <begin position="48"/>
        <end position="72"/>
    </location>
</feature>
<keyword evidence="1" id="KW-0472">Membrane</keyword>
<evidence type="ECO:0000313" key="3">
    <source>
        <dbReference type="Proteomes" id="UP001183777"/>
    </source>
</evidence>
<dbReference type="EMBL" id="JAVREX010000002">
    <property type="protein sequence ID" value="MDT0427250.1"/>
    <property type="molecule type" value="Genomic_DNA"/>
</dbReference>
<reference evidence="3" key="1">
    <citation type="submission" date="2023-07" db="EMBL/GenBank/DDBJ databases">
        <title>30 novel species of actinomycetes from the DSMZ collection.</title>
        <authorList>
            <person name="Nouioui I."/>
        </authorList>
    </citation>
    <scope>NUCLEOTIDE SEQUENCE [LARGE SCALE GENOMIC DNA]</scope>
    <source>
        <strain evidence="3">DSM 41770</strain>
    </source>
</reference>
<comment type="caution">
    <text evidence="2">The sequence shown here is derived from an EMBL/GenBank/DDBJ whole genome shotgun (WGS) entry which is preliminary data.</text>
</comment>
<organism evidence="2 3">
    <name type="scientific">Streptomyces salyersiae</name>
    <dbReference type="NCBI Taxonomy" id="3075530"/>
    <lineage>
        <taxon>Bacteria</taxon>
        <taxon>Bacillati</taxon>
        <taxon>Actinomycetota</taxon>
        <taxon>Actinomycetes</taxon>
        <taxon>Kitasatosporales</taxon>
        <taxon>Streptomycetaceae</taxon>
        <taxon>Streptomyces</taxon>
    </lineage>
</organism>
<gene>
    <name evidence="2" type="ORF">RM649_06280</name>
</gene>
<proteinExistence type="predicted"/>
<keyword evidence="1" id="KW-1133">Transmembrane helix</keyword>
<accession>A0ABU2REH7</accession>
<evidence type="ECO:0000256" key="1">
    <source>
        <dbReference type="SAM" id="Phobius"/>
    </source>
</evidence>